<proteinExistence type="predicted"/>
<dbReference type="Proteomes" id="UP000035963">
    <property type="component" value="Unassembled WGS sequence"/>
</dbReference>
<dbReference type="GO" id="GO:0016740">
    <property type="term" value="F:transferase activity"/>
    <property type="evidence" value="ECO:0007669"/>
    <property type="project" value="UniProtKB-KW"/>
</dbReference>
<sequence length="141" mass="15146">MKFFTDYTNLVLIAVALISGGLLLWPTLVRRGRGGVSAPEAIQLINRRNAAVIDVRPAAEYSQGHLPAARNFELTELQAKIGQIAKNKSNPVLLVCQTGQQSQKASRIVSDAGYAEVHVLQGGLDAWQKAGMPVVKQGAVK</sequence>
<evidence type="ECO:0000259" key="2">
    <source>
        <dbReference type="PROSITE" id="PS50206"/>
    </source>
</evidence>
<dbReference type="PROSITE" id="PS50206">
    <property type="entry name" value="RHODANESE_3"/>
    <property type="match status" value="1"/>
</dbReference>
<dbReference type="PANTHER" id="PTHR43031">
    <property type="entry name" value="FAD-DEPENDENT OXIDOREDUCTASE"/>
    <property type="match status" value="1"/>
</dbReference>
<comment type="caution">
    <text evidence="3">The sequence shown here is derived from an EMBL/GenBank/DDBJ whole genome shotgun (WGS) entry which is preliminary data.</text>
</comment>
<reference evidence="3 4" key="1">
    <citation type="journal article" date="2015" name="Genome Announc.">
        <title>Draft Genome Sequence of Burkholderia sp. Strain PML1(12), an Ectomycorrhizosphere-Inhabiting Bacterium with Effective Mineral-Weathering Ability.</title>
        <authorList>
            <person name="Uroz S."/>
            <person name="Oger P."/>
        </authorList>
    </citation>
    <scope>NUCLEOTIDE SEQUENCE [LARGE SCALE GENOMIC DNA]</scope>
    <source>
        <strain evidence="4">PML1(12)</strain>
    </source>
</reference>
<dbReference type="OrthoDB" id="1445766at2"/>
<dbReference type="SUPFAM" id="SSF52821">
    <property type="entry name" value="Rhodanese/Cell cycle control phosphatase"/>
    <property type="match status" value="1"/>
</dbReference>
<evidence type="ECO:0000313" key="3">
    <source>
        <dbReference type="EMBL" id="KLU22702.1"/>
    </source>
</evidence>
<name>A0A0J1CPV6_9BURK</name>
<organism evidence="3 4">
    <name type="scientific">Caballeronia mineralivorans PML1(12)</name>
    <dbReference type="NCBI Taxonomy" id="908627"/>
    <lineage>
        <taxon>Bacteria</taxon>
        <taxon>Pseudomonadati</taxon>
        <taxon>Pseudomonadota</taxon>
        <taxon>Betaproteobacteria</taxon>
        <taxon>Burkholderiales</taxon>
        <taxon>Burkholderiaceae</taxon>
        <taxon>Caballeronia</taxon>
    </lineage>
</organism>
<dbReference type="PATRIC" id="fig|908627.4.peg.6399"/>
<accession>A0A0J1CPV6</accession>
<dbReference type="AlphaFoldDB" id="A0A0J1CPV6"/>
<dbReference type="InterPro" id="IPR001763">
    <property type="entry name" value="Rhodanese-like_dom"/>
</dbReference>
<dbReference type="PANTHER" id="PTHR43031:SF18">
    <property type="entry name" value="RHODANESE-RELATED SULFURTRANSFERASES"/>
    <property type="match status" value="1"/>
</dbReference>
<dbReference type="SMART" id="SM00450">
    <property type="entry name" value="RHOD"/>
    <property type="match status" value="1"/>
</dbReference>
<dbReference type="Pfam" id="PF00581">
    <property type="entry name" value="Rhodanese"/>
    <property type="match status" value="1"/>
</dbReference>
<feature type="domain" description="Rhodanese" evidence="2">
    <location>
        <begin position="46"/>
        <end position="136"/>
    </location>
</feature>
<keyword evidence="3" id="KW-0808">Transferase</keyword>
<dbReference type="InterPro" id="IPR050229">
    <property type="entry name" value="GlpE_sulfurtransferase"/>
</dbReference>
<keyword evidence="1" id="KW-1133">Transmembrane helix</keyword>
<dbReference type="EMBL" id="AEJF01000173">
    <property type="protein sequence ID" value="KLU22702.1"/>
    <property type="molecule type" value="Genomic_DNA"/>
</dbReference>
<evidence type="ECO:0000313" key="4">
    <source>
        <dbReference type="Proteomes" id="UP000035963"/>
    </source>
</evidence>
<dbReference type="RefSeq" id="WP_047895561.1">
    <property type="nucleotide sequence ID" value="NZ_AEJF01000173.1"/>
</dbReference>
<dbReference type="Gene3D" id="3.40.250.10">
    <property type="entry name" value="Rhodanese-like domain"/>
    <property type="match status" value="1"/>
</dbReference>
<keyword evidence="4" id="KW-1185">Reference proteome</keyword>
<keyword evidence="1" id="KW-0812">Transmembrane</keyword>
<keyword evidence="1" id="KW-0472">Membrane</keyword>
<evidence type="ECO:0000256" key="1">
    <source>
        <dbReference type="SAM" id="Phobius"/>
    </source>
</evidence>
<gene>
    <name evidence="3" type="ORF">EOS_28610</name>
</gene>
<protein>
    <submittedName>
        <fullName evidence="3">Sulfurtransferase</fullName>
    </submittedName>
</protein>
<dbReference type="InterPro" id="IPR036873">
    <property type="entry name" value="Rhodanese-like_dom_sf"/>
</dbReference>
<feature type="transmembrane region" description="Helical" evidence="1">
    <location>
        <begin position="6"/>
        <end position="25"/>
    </location>
</feature>
<dbReference type="CDD" id="cd00158">
    <property type="entry name" value="RHOD"/>
    <property type="match status" value="1"/>
</dbReference>